<name>A0A822B8I0_9BILA</name>
<protein>
    <submittedName>
        <fullName evidence="1">Uncharacterized protein</fullName>
    </submittedName>
</protein>
<reference evidence="1" key="1">
    <citation type="submission" date="2021-02" db="EMBL/GenBank/DDBJ databases">
        <authorList>
            <person name="Nowell W R."/>
        </authorList>
    </citation>
    <scope>NUCLEOTIDE SEQUENCE</scope>
</reference>
<sequence>MNIIDLAAHPVPPPPDPEIVLGVDV</sequence>
<comment type="caution">
    <text evidence="1">The sequence shown here is derived from an EMBL/GenBank/DDBJ whole genome shotgun (WGS) entry which is preliminary data.</text>
</comment>
<dbReference type="AlphaFoldDB" id="A0A822B8I0"/>
<evidence type="ECO:0000313" key="1">
    <source>
        <dbReference type="EMBL" id="CAF5021462.1"/>
    </source>
</evidence>
<gene>
    <name evidence="1" type="ORF">QYT958_LOCUS39980</name>
</gene>
<feature type="non-terminal residue" evidence="1">
    <location>
        <position position="1"/>
    </location>
</feature>
<organism evidence="1 2">
    <name type="scientific">Rotaria socialis</name>
    <dbReference type="NCBI Taxonomy" id="392032"/>
    <lineage>
        <taxon>Eukaryota</taxon>
        <taxon>Metazoa</taxon>
        <taxon>Spiralia</taxon>
        <taxon>Gnathifera</taxon>
        <taxon>Rotifera</taxon>
        <taxon>Eurotatoria</taxon>
        <taxon>Bdelloidea</taxon>
        <taxon>Philodinida</taxon>
        <taxon>Philodinidae</taxon>
        <taxon>Rotaria</taxon>
    </lineage>
</organism>
<proteinExistence type="predicted"/>
<accession>A0A822B8I0</accession>
<evidence type="ECO:0000313" key="2">
    <source>
        <dbReference type="Proteomes" id="UP000663848"/>
    </source>
</evidence>
<dbReference type="Proteomes" id="UP000663848">
    <property type="component" value="Unassembled WGS sequence"/>
</dbReference>
<feature type="non-terminal residue" evidence="1">
    <location>
        <position position="25"/>
    </location>
</feature>
<dbReference type="EMBL" id="CAJOBR010039139">
    <property type="protein sequence ID" value="CAF5021462.1"/>
    <property type="molecule type" value="Genomic_DNA"/>
</dbReference>